<dbReference type="AlphaFoldDB" id="A0A916TNQ1"/>
<organism evidence="1 2">
    <name type="scientific">Roseibium aquae</name>
    <dbReference type="NCBI Taxonomy" id="1323746"/>
    <lineage>
        <taxon>Bacteria</taxon>
        <taxon>Pseudomonadati</taxon>
        <taxon>Pseudomonadota</taxon>
        <taxon>Alphaproteobacteria</taxon>
        <taxon>Hyphomicrobiales</taxon>
        <taxon>Stappiaceae</taxon>
        <taxon>Roseibium</taxon>
    </lineage>
</organism>
<keyword evidence="2" id="KW-1185">Reference proteome</keyword>
<dbReference type="RefSeq" id="WP_208998565.1">
    <property type="nucleotide sequence ID" value="NZ_BMFA01000017.1"/>
</dbReference>
<dbReference type="EMBL" id="BMFA01000017">
    <property type="protein sequence ID" value="GGB62347.1"/>
    <property type="molecule type" value="Genomic_DNA"/>
</dbReference>
<protein>
    <submittedName>
        <fullName evidence="1">Uncharacterized protein</fullName>
    </submittedName>
</protein>
<accession>A0A916TNQ1</accession>
<evidence type="ECO:0000313" key="2">
    <source>
        <dbReference type="Proteomes" id="UP000605148"/>
    </source>
</evidence>
<dbReference type="Proteomes" id="UP000605148">
    <property type="component" value="Unassembled WGS sequence"/>
</dbReference>
<comment type="caution">
    <text evidence="1">The sequence shown here is derived from an EMBL/GenBank/DDBJ whole genome shotgun (WGS) entry which is preliminary data.</text>
</comment>
<evidence type="ECO:0000313" key="1">
    <source>
        <dbReference type="EMBL" id="GGB62347.1"/>
    </source>
</evidence>
<proteinExistence type="predicted"/>
<gene>
    <name evidence="1" type="ORF">GCM10011316_37850</name>
</gene>
<sequence>MSARSTRSTVKFFHPFSLNGQSEVLPAGDYEIIVEEELLESMSFLAYRKTATYLIVTGHGRTEMREISGDDLEAVLSRDRSSQNP</sequence>
<reference evidence="1" key="1">
    <citation type="journal article" date="2014" name="Int. J. Syst. Evol. Microbiol.">
        <title>Complete genome sequence of Corynebacterium casei LMG S-19264T (=DSM 44701T), isolated from a smear-ripened cheese.</title>
        <authorList>
            <consortium name="US DOE Joint Genome Institute (JGI-PGF)"/>
            <person name="Walter F."/>
            <person name="Albersmeier A."/>
            <person name="Kalinowski J."/>
            <person name="Ruckert C."/>
        </authorList>
    </citation>
    <scope>NUCLEOTIDE SEQUENCE</scope>
    <source>
        <strain evidence="1">CGMCC 1.12426</strain>
    </source>
</reference>
<reference evidence="1" key="2">
    <citation type="submission" date="2020-09" db="EMBL/GenBank/DDBJ databases">
        <authorList>
            <person name="Sun Q."/>
            <person name="Zhou Y."/>
        </authorList>
    </citation>
    <scope>NUCLEOTIDE SEQUENCE</scope>
    <source>
        <strain evidence="1">CGMCC 1.12426</strain>
    </source>
</reference>
<name>A0A916TNQ1_9HYPH</name>